<dbReference type="PANTHER" id="PTHR39332">
    <property type="entry name" value="BLL4707 PROTEIN"/>
    <property type="match status" value="1"/>
</dbReference>
<protein>
    <submittedName>
        <fullName evidence="1">SRPBCC family protein</fullName>
    </submittedName>
</protein>
<dbReference type="CDD" id="cd07821">
    <property type="entry name" value="PYR_PYL_RCAR_like"/>
    <property type="match status" value="1"/>
</dbReference>
<evidence type="ECO:0000313" key="1">
    <source>
        <dbReference type="EMBL" id="QSX38190.1"/>
    </source>
</evidence>
<organism evidence="1 2">
    <name type="scientific">Shewanella sedimentimangrovi</name>
    <dbReference type="NCBI Taxonomy" id="2814293"/>
    <lineage>
        <taxon>Bacteria</taxon>
        <taxon>Pseudomonadati</taxon>
        <taxon>Pseudomonadota</taxon>
        <taxon>Gammaproteobacteria</taxon>
        <taxon>Alteromonadales</taxon>
        <taxon>Shewanellaceae</taxon>
        <taxon>Shewanella</taxon>
    </lineage>
</organism>
<dbReference type="EMBL" id="CP071502">
    <property type="protein sequence ID" value="QSX38190.1"/>
    <property type="molecule type" value="Genomic_DNA"/>
</dbReference>
<dbReference type="RefSeq" id="WP_207381307.1">
    <property type="nucleotide sequence ID" value="NZ_CP071502.1"/>
</dbReference>
<dbReference type="Gene3D" id="3.30.530.20">
    <property type="match status" value="1"/>
</dbReference>
<dbReference type="SUPFAM" id="SSF55961">
    <property type="entry name" value="Bet v1-like"/>
    <property type="match status" value="1"/>
</dbReference>
<evidence type="ECO:0000313" key="2">
    <source>
        <dbReference type="Proteomes" id="UP000663207"/>
    </source>
</evidence>
<name>A0ABX7R517_9GAMM</name>
<proteinExistence type="predicted"/>
<keyword evidence="2" id="KW-1185">Reference proteome</keyword>
<sequence length="140" mass="15525">MGKCYNTVEIAAPIDKVWKTVSNFHDMSWAKGVITSLEKVGDKGGNEVGAKRVLNNVFKETLTQFHPDKYSFSYSIDDGPGPVAREAVSHYIGVVKLSEKQNTCVVEWSSSFESANEEQVSDFCNPIYRALLDALKNTLS</sequence>
<reference evidence="1 2" key="1">
    <citation type="submission" date="2021-03" db="EMBL/GenBank/DDBJ databases">
        <title>Novel species identification of genus Shewanella.</title>
        <authorList>
            <person name="Liu G."/>
            <person name="Zhang Q."/>
        </authorList>
    </citation>
    <scope>NUCLEOTIDE SEQUENCE [LARGE SCALE GENOMIC DNA]</scope>
    <source>
        <strain evidence="1 2">FJAT-52962</strain>
    </source>
</reference>
<dbReference type="InterPro" id="IPR019587">
    <property type="entry name" value="Polyketide_cyclase/dehydratase"/>
</dbReference>
<dbReference type="PANTHER" id="PTHR39332:SF7">
    <property type="entry name" value="SRPBCC FAMILY PROTEIN"/>
    <property type="match status" value="1"/>
</dbReference>
<dbReference type="InterPro" id="IPR023393">
    <property type="entry name" value="START-like_dom_sf"/>
</dbReference>
<gene>
    <name evidence="1" type="ORF">JYB85_05020</name>
</gene>
<dbReference type="Pfam" id="PF10604">
    <property type="entry name" value="Polyketide_cyc2"/>
    <property type="match status" value="1"/>
</dbReference>
<dbReference type="Proteomes" id="UP000663207">
    <property type="component" value="Chromosome"/>
</dbReference>
<accession>A0ABX7R517</accession>